<dbReference type="InterPro" id="IPR029044">
    <property type="entry name" value="Nucleotide-diphossugar_trans"/>
</dbReference>
<dbReference type="EMBL" id="FQZE01000026">
    <property type="protein sequence ID" value="SHJ68558.1"/>
    <property type="molecule type" value="Genomic_DNA"/>
</dbReference>
<organism evidence="1 2">
    <name type="scientific">Tangfeifania diversioriginum</name>
    <dbReference type="NCBI Taxonomy" id="1168035"/>
    <lineage>
        <taxon>Bacteria</taxon>
        <taxon>Pseudomonadati</taxon>
        <taxon>Bacteroidota</taxon>
        <taxon>Bacteroidia</taxon>
        <taxon>Marinilabiliales</taxon>
        <taxon>Prolixibacteraceae</taxon>
        <taxon>Tangfeifania</taxon>
    </lineage>
</organism>
<dbReference type="Proteomes" id="UP000184050">
    <property type="component" value="Unassembled WGS sequence"/>
</dbReference>
<proteinExistence type="predicted"/>
<dbReference type="STRING" id="1168035.SAMN05444280_12636"/>
<evidence type="ECO:0000313" key="2">
    <source>
        <dbReference type="Proteomes" id="UP000184050"/>
    </source>
</evidence>
<accession>A0A1M6LBK8</accession>
<dbReference type="AlphaFoldDB" id="A0A1M6LBK8"/>
<name>A0A1M6LBK8_9BACT</name>
<dbReference type="SUPFAM" id="SSF53448">
    <property type="entry name" value="Nucleotide-diphospho-sugar transferases"/>
    <property type="match status" value="1"/>
</dbReference>
<gene>
    <name evidence="1" type="ORF">SAMN05444280_12636</name>
</gene>
<dbReference type="OrthoDB" id="9815923at2"/>
<keyword evidence="2" id="KW-1185">Reference proteome</keyword>
<dbReference type="RefSeq" id="WP_073171478.1">
    <property type="nucleotide sequence ID" value="NZ_FQZE01000026.1"/>
</dbReference>
<evidence type="ECO:0000313" key="1">
    <source>
        <dbReference type="EMBL" id="SHJ68558.1"/>
    </source>
</evidence>
<reference evidence="1 2" key="1">
    <citation type="submission" date="2016-11" db="EMBL/GenBank/DDBJ databases">
        <authorList>
            <person name="Jaros S."/>
            <person name="Januszkiewicz K."/>
            <person name="Wedrychowicz H."/>
        </authorList>
    </citation>
    <scope>NUCLEOTIDE SEQUENCE [LARGE SCALE GENOMIC DNA]</scope>
    <source>
        <strain evidence="1 2">DSM 27063</strain>
    </source>
</reference>
<evidence type="ECO:0008006" key="3">
    <source>
        <dbReference type="Google" id="ProtNLM"/>
    </source>
</evidence>
<protein>
    <recommendedName>
        <fullName evidence="3">Glycosyl transferase family 2</fullName>
    </recommendedName>
</protein>
<sequence length="294" mass="34787">MKVCGFTFIRNAEKFDFPIVEAITSVLPVCDHFVVAVGKSDDNTREIIEKIAPGKITIVDTVWDKSLQKGGAVYAAETDKAFDPIPPEYDWCFYIQGDEVVHEKYLPAIQKAMHDNLNRKEVEGLLFRYRHFYGTFDYVAVSRKWYRNEIRVIRNDKSIRSYRDAQGFRKNGRKLNVVPADAEIYHYGWVRHPRFMQEKIDEVRKFYDGISESEARKKAGEEEFNYSGKYDMLAKFKGTHPAVMKERIQRLNWQVDVDLSKVRMKPKYRLLHFIEKTLGVRLFEYRNYKLIRKK</sequence>